<proteinExistence type="predicted"/>
<dbReference type="OMA" id="CDFCQAV"/>
<reference evidence="1" key="5">
    <citation type="submission" date="2025-09" db="UniProtKB">
        <authorList>
            <consortium name="Ensembl"/>
        </authorList>
    </citation>
    <scope>IDENTIFICATION</scope>
</reference>
<dbReference type="GeneID" id="113588686"/>
<name>A0A4W4HNC9_ELEEL</name>
<sequence length="215" mass="24032">MEEAYTALYQEFLRLQSLCLKQAAMLRHLTEALRRQQGSAPVSNGELDGLVSNPLKCTHDVLETVAFPEHQTKSSQIQNTLQHPRGLASDDSEITAVAGGIDRLQFDPMWGEVRQDSHDEATSVGFPRQQGSSEASITDELRQVEQHWHSSEAAKQQRRPWSSSFLNSELLSQAGGLLMSRVTLQSQVCEFCHAVFPGHTTTRGEFLRHLNTHVP</sequence>
<dbReference type="RefSeq" id="XP_035376104.1">
    <property type="nucleotide sequence ID" value="XM_035520211.1"/>
</dbReference>
<dbReference type="RefSeq" id="XP_026883775.1">
    <property type="nucleotide sequence ID" value="XM_027027974.2"/>
</dbReference>
<dbReference type="GO" id="GO:0043124">
    <property type="term" value="P:negative regulation of canonical NF-kappaB signal transduction"/>
    <property type="evidence" value="ECO:0007669"/>
    <property type="project" value="InterPro"/>
</dbReference>
<reference evidence="2" key="2">
    <citation type="journal article" date="2017" name="Sci. Adv.">
        <title>A tail of two voltages: Proteomic comparison of the three electric organs of the electric eel.</title>
        <authorList>
            <person name="Traeger L.L."/>
            <person name="Sabat G."/>
            <person name="Barrett-Wilt G.A."/>
            <person name="Wells G.B."/>
            <person name="Sussman M.R."/>
        </authorList>
    </citation>
    <scope>NUCLEOTIDE SEQUENCE [LARGE SCALE GENOMIC DNA]</scope>
</reference>
<keyword evidence="2" id="KW-1185">Reference proteome</keyword>
<dbReference type="AlphaFoldDB" id="A0A4W4HNC9"/>
<dbReference type="PANTHER" id="PTHR15249">
    <property type="entry name" value="TRAF FAMILY MEMBER-ASSOCIATED NF-KAPPA-B ACTIVATOR"/>
    <property type="match status" value="1"/>
</dbReference>
<dbReference type="KEGG" id="eee:113588686"/>
<gene>
    <name evidence="1" type="primary">zgc:113184</name>
</gene>
<evidence type="ECO:0000313" key="1">
    <source>
        <dbReference type="Ensembl" id="ENSEEEP00000049978.1"/>
    </source>
</evidence>
<organism evidence="1 2">
    <name type="scientific">Electrophorus electricus</name>
    <name type="common">Electric eel</name>
    <name type="synonym">Gymnotus electricus</name>
    <dbReference type="NCBI Taxonomy" id="8005"/>
    <lineage>
        <taxon>Eukaryota</taxon>
        <taxon>Metazoa</taxon>
        <taxon>Chordata</taxon>
        <taxon>Craniata</taxon>
        <taxon>Vertebrata</taxon>
        <taxon>Euteleostomi</taxon>
        <taxon>Actinopterygii</taxon>
        <taxon>Neopterygii</taxon>
        <taxon>Teleostei</taxon>
        <taxon>Ostariophysi</taxon>
        <taxon>Gymnotiformes</taxon>
        <taxon>Gymnotoidei</taxon>
        <taxon>Gymnotidae</taxon>
        <taxon>Electrophorus</taxon>
    </lineage>
</organism>
<reference evidence="1" key="4">
    <citation type="submission" date="2025-08" db="UniProtKB">
        <authorList>
            <consortium name="Ensembl"/>
        </authorList>
    </citation>
    <scope>IDENTIFICATION</scope>
</reference>
<dbReference type="PANTHER" id="PTHR15249:SF0">
    <property type="entry name" value="TRAF FAMILY MEMBER-ASSOCIATED NF-KAPPA-B ACTIVATOR"/>
    <property type="match status" value="1"/>
</dbReference>
<evidence type="ECO:0008006" key="3">
    <source>
        <dbReference type="Google" id="ProtNLM"/>
    </source>
</evidence>
<accession>A0A4W4HNC9</accession>
<dbReference type="GeneTree" id="ENSGT01020000230633"/>
<reference evidence="1" key="3">
    <citation type="submission" date="2020-05" db="EMBL/GenBank/DDBJ databases">
        <title>Electrophorus electricus (electric eel) genome, fEleEle1, primary haplotype.</title>
        <authorList>
            <person name="Myers G."/>
            <person name="Meyer A."/>
            <person name="Fedrigo O."/>
            <person name="Formenti G."/>
            <person name="Rhie A."/>
            <person name="Tracey A."/>
            <person name="Sims Y."/>
            <person name="Jarvis E.D."/>
        </authorList>
    </citation>
    <scope>NUCLEOTIDE SEQUENCE [LARGE SCALE GENOMIC DNA]</scope>
</reference>
<reference evidence="2" key="1">
    <citation type="journal article" date="2014" name="Science">
        <title>Nonhuman genetics. Genomic basis for the convergent evolution of electric organs.</title>
        <authorList>
            <person name="Gallant J.R."/>
            <person name="Traeger L.L."/>
            <person name="Volkening J.D."/>
            <person name="Moffett H."/>
            <person name="Chen P.H."/>
            <person name="Novina C.D."/>
            <person name="Phillips G.N.Jr."/>
            <person name="Anand R."/>
            <person name="Wells G.B."/>
            <person name="Pinch M."/>
            <person name="Guth R."/>
            <person name="Unguez G.A."/>
            <person name="Albert J.S."/>
            <person name="Zakon H.H."/>
            <person name="Samanta M.P."/>
            <person name="Sussman M.R."/>
        </authorList>
    </citation>
    <scope>NUCLEOTIDE SEQUENCE [LARGE SCALE GENOMIC DNA]</scope>
</reference>
<evidence type="ECO:0000313" key="2">
    <source>
        <dbReference type="Proteomes" id="UP000314983"/>
    </source>
</evidence>
<protein>
    <recommendedName>
        <fullName evidence="3">Tbk1/Ikki binding domain-containing protein</fullName>
    </recommendedName>
</protein>
<dbReference type="InterPro" id="IPR039669">
    <property type="entry name" value="TANK"/>
</dbReference>
<dbReference type="Ensembl" id="ENSEEET00000050523.2">
    <property type="protein sequence ID" value="ENSEEEP00000049978.1"/>
    <property type="gene ID" value="ENSEEEG00000023494.2"/>
</dbReference>
<dbReference type="OrthoDB" id="8769224at2759"/>
<dbReference type="STRING" id="8005.ENSEEEP00000049978"/>
<dbReference type="Proteomes" id="UP000314983">
    <property type="component" value="Chromosome 20"/>
</dbReference>